<evidence type="ECO:0000256" key="5">
    <source>
        <dbReference type="SAM" id="SignalP"/>
    </source>
</evidence>
<evidence type="ECO:0000256" key="1">
    <source>
        <dbReference type="ARBA" id="ARBA00004418"/>
    </source>
</evidence>
<comment type="similarity">
    <text evidence="2">Belongs to the bacterial solute-binding protein 5 family.</text>
</comment>
<dbReference type="PIRSF" id="PIRSF002741">
    <property type="entry name" value="MppA"/>
    <property type="match status" value="1"/>
</dbReference>
<dbReference type="PANTHER" id="PTHR30290">
    <property type="entry name" value="PERIPLASMIC BINDING COMPONENT OF ABC TRANSPORTER"/>
    <property type="match status" value="1"/>
</dbReference>
<sequence>MMKRRTFLGSTTALFGTTLFTGAMPLVATAQTEPVTGGTLIWGHSETTQNLDMHQTGTASTGRVLQNVHNSIVTVDKDLKVIPMLAESFEQSDDGLTYSFKLRPGVKFHDGSEMTAEDVKYSFERCADPATGAVNFEVFNAVDTIETPDDMTVIVKLKSVNAPFLSRLAENGAGVVMPAGSGDVQGETPIGCGPFRFVSREFGNKVELARFDDYWDGPAYLDGVTAREIPEPTVRLTGLRTGELHMINDIPADRTQEIEDDASLQVVKWFPLNWDFVNLNHTFEPFQNPDVRRAFDMIIDKEALLEGALWGQGQTTASPSYPTSASYDDALTQRAQDIAAAKQMLADAGYPEGSLNIVFKATTNYPYHIESAQILVEWFREAGVTLTIEQLTWADWLSQCWVDKDYQMTMMNFFTLWEPDFLYYSLWNSTGAFNYRGISDPEIDRMTEEARTTVDPAARAEIYKAVQQQIFDQAHDIILWFRNGSIGAQPGVGGLDTVVHPNGSNFNFHKVWLQA</sequence>
<evidence type="ECO:0000313" key="8">
    <source>
        <dbReference type="Proteomes" id="UP000183987"/>
    </source>
</evidence>
<feature type="signal peptide" evidence="5">
    <location>
        <begin position="1"/>
        <end position="30"/>
    </location>
</feature>
<dbReference type="GO" id="GO:0015833">
    <property type="term" value="P:peptide transport"/>
    <property type="evidence" value="ECO:0007669"/>
    <property type="project" value="TreeGrafter"/>
</dbReference>
<dbReference type="SUPFAM" id="SSF53850">
    <property type="entry name" value="Periplasmic binding protein-like II"/>
    <property type="match status" value="1"/>
</dbReference>
<dbReference type="Proteomes" id="UP000183987">
    <property type="component" value="Unassembled WGS sequence"/>
</dbReference>
<feature type="chain" id="PRO_5012883454" evidence="5">
    <location>
        <begin position="31"/>
        <end position="515"/>
    </location>
</feature>
<dbReference type="OrthoDB" id="9803988at2"/>
<evidence type="ECO:0000256" key="2">
    <source>
        <dbReference type="ARBA" id="ARBA00005695"/>
    </source>
</evidence>
<dbReference type="Gene3D" id="3.40.190.10">
    <property type="entry name" value="Periplasmic binding protein-like II"/>
    <property type="match status" value="1"/>
</dbReference>
<dbReference type="AlphaFoldDB" id="A0A1M4TCX7"/>
<feature type="domain" description="Solute-binding protein family 5" evidence="6">
    <location>
        <begin position="80"/>
        <end position="432"/>
    </location>
</feature>
<dbReference type="GO" id="GO:0043190">
    <property type="term" value="C:ATP-binding cassette (ABC) transporter complex"/>
    <property type="evidence" value="ECO:0007669"/>
    <property type="project" value="InterPro"/>
</dbReference>
<organism evidence="7 8">
    <name type="scientific">Loktanella atrilutea</name>
    <dbReference type="NCBI Taxonomy" id="366533"/>
    <lineage>
        <taxon>Bacteria</taxon>
        <taxon>Pseudomonadati</taxon>
        <taxon>Pseudomonadota</taxon>
        <taxon>Alphaproteobacteria</taxon>
        <taxon>Rhodobacterales</taxon>
        <taxon>Roseobacteraceae</taxon>
        <taxon>Loktanella</taxon>
    </lineage>
</organism>
<dbReference type="CDD" id="cd00995">
    <property type="entry name" value="PBP2_NikA_DppA_OppA_like"/>
    <property type="match status" value="1"/>
</dbReference>
<dbReference type="RefSeq" id="WP_072855451.1">
    <property type="nucleotide sequence ID" value="NZ_FQUE01000001.1"/>
</dbReference>
<comment type="subcellular location">
    <subcellularLocation>
        <location evidence="1">Periplasm</location>
    </subcellularLocation>
</comment>
<dbReference type="InterPro" id="IPR006311">
    <property type="entry name" value="TAT_signal"/>
</dbReference>
<keyword evidence="3" id="KW-0813">Transport</keyword>
<dbReference type="InterPro" id="IPR000914">
    <property type="entry name" value="SBP_5_dom"/>
</dbReference>
<dbReference type="GO" id="GO:1904680">
    <property type="term" value="F:peptide transmembrane transporter activity"/>
    <property type="evidence" value="ECO:0007669"/>
    <property type="project" value="TreeGrafter"/>
</dbReference>
<dbReference type="GO" id="GO:0030288">
    <property type="term" value="C:outer membrane-bounded periplasmic space"/>
    <property type="evidence" value="ECO:0007669"/>
    <property type="project" value="UniProtKB-ARBA"/>
</dbReference>
<name>A0A1M4TCX7_LOKAT</name>
<dbReference type="EMBL" id="FQUE01000001">
    <property type="protein sequence ID" value="SHE42218.1"/>
    <property type="molecule type" value="Genomic_DNA"/>
</dbReference>
<reference evidence="8" key="1">
    <citation type="submission" date="2016-11" db="EMBL/GenBank/DDBJ databases">
        <authorList>
            <person name="Varghese N."/>
            <person name="Submissions S."/>
        </authorList>
    </citation>
    <scope>NUCLEOTIDE SEQUENCE [LARGE SCALE GENOMIC DNA]</scope>
    <source>
        <strain evidence="8">DSM 29326</strain>
    </source>
</reference>
<protein>
    <submittedName>
        <fullName evidence="7">Peptide/nickel transport system substrate-binding protein</fullName>
    </submittedName>
</protein>
<gene>
    <name evidence="7" type="ORF">SAMN05444339_101327</name>
</gene>
<dbReference type="Gene3D" id="3.10.105.10">
    <property type="entry name" value="Dipeptide-binding Protein, Domain 3"/>
    <property type="match status" value="1"/>
</dbReference>
<accession>A0A1M4TCX7</accession>
<evidence type="ECO:0000256" key="3">
    <source>
        <dbReference type="ARBA" id="ARBA00022448"/>
    </source>
</evidence>
<dbReference type="PROSITE" id="PS51318">
    <property type="entry name" value="TAT"/>
    <property type="match status" value="1"/>
</dbReference>
<evidence type="ECO:0000259" key="6">
    <source>
        <dbReference type="Pfam" id="PF00496"/>
    </source>
</evidence>
<keyword evidence="4 5" id="KW-0732">Signal</keyword>
<proteinExistence type="inferred from homology"/>
<evidence type="ECO:0000256" key="4">
    <source>
        <dbReference type="ARBA" id="ARBA00022729"/>
    </source>
</evidence>
<dbReference type="InterPro" id="IPR030678">
    <property type="entry name" value="Peptide/Ni-bd"/>
</dbReference>
<evidence type="ECO:0000313" key="7">
    <source>
        <dbReference type="EMBL" id="SHE42218.1"/>
    </source>
</evidence>
<dbReference type="Gene3D" id="3.90.76.10">
    <property type="entry name" value="Dipeptide-binding Protein, Domain 1"/>
    <property type="match status" value="1"/>
</dbReference>
<dbReference type="InterPro" id="IPR039424">
    <property type="entry name" value="SBP_5"/>
</dbReference>
<dbReference type="Pfam" id="PF00496">
    <property type="entry name" value="SBP_bac_5"/>
    <property type="match status" value="1"/>
</dbReference>
<dbReference type="PANTHER" id="PTHR30290:SF9">
    <property type="entry name" value="OLIGOPEPTIDE-BINDING PROTEIN APPA"/>
    <property type="match status" value="1"/>
</dbReference>
<dbReference type="STRING" id="366533.SAMN05444339_101327"/>
<keyword evidence="8" id="KW-1185">Reference proteome</keyword>